<keyword evidence="1" id="KW-1133">Transmembrane helix</keyword>
<organism evidence="2 3">
    <name type="scientific">Sphingomonas baiyangensis</name>
    <dbReference type="NCBI Taxonomy" id="2572576"/>
    <lineage>
        <taxon>Bacteria</taxon>
        <taxon>Pseudomonadati</taxon>
        <taxon>Pseudomonadota</taxon>
        <taxon>Alphaproteobacteria</taxon>
        <taxon>Sphingomonadales</taxon>
        <taxon>Sphingomonadaceae</taxon>
        <taxon>Sphingomonas</taxon>
    </lineage>
</organism>
<dbReference type="InterPro" id="IPR011990">
    <property type="entry name" value="TPR-like_helical_dom_sf"/>
</dbReference>
<dbReference type="AlphaFoldDB" id="A0A4U1L160"/>
<dbReference type="SUPFAM" id="SSF48452">
    <property type="entry name" value="TPR-like"/>
    <property type="match status" value="1"/>
</dbReference>
<evidence type="ECO:0000256" key="1">
    <source>
        <dbReference type="SAM" id="Phobius"/>
    </source>
</evidence>
<dbReference type="Gene3D" id="1.25.40.10">
    <property type="entry name" value="Tetratricopeptide repeat domain"/>
    <property type="match status" value="1"/>
</dbReference>
<proteinExistence type="predicted"/>
<reference evidence="2 3" key="1">
    <citation type="submission" date="2019-04" db="EMBL/GenBank/DDBJ databases">
        <authorList>
            <person name="Yang Y."/>
            <person name="Wei D."/>
        </authorList>
    </citation>
    <scope>NUCLEOTIDE SEQUENCE [LARGE SCALE GENOMIC DNA]</scope>
    <source>
        <strain evidence="2 3">L-1-4w-11</strain>
    </source>
</reference>
<accession>A0A4U1L160</accession>
<evidence type="ECO:0000313" key="3">
    <source>
        <dbReference type="Proteomes" id="UP000309138"/>
    </source>
</evidence>
<dbReference type="OrthoDB" id="7390129at2"/>
<dbReference type="RefSeq" id="WP_136942461.1">
    <property type="nucleotide sequence ID" value="NZ_SWKR01000002.1"/>
</dbReference>
<protein>
    <submittedName>
        <fullName evidence="2">Uncharacterized protein</fullName>
    </submittedName>
</protein>
<keyword evidence="1" id="KW-0472">Membrane</keyword>
<keyword evidence="1" id="KW-0812">Transmembrane</keyword>
<evidence type="ECO:0000313" key="2">
    <source>
        <dbReference type="EMBL" id="TKD50519.1"/>
    </source>
</evidence>
<sequence length="218" mass="23440">MGWIVLAFLGVGAATLLWALRTPRLLWTMLAAGMMLGAAGYAWQGRPMQAGSPIERAAGGGDFDPAIAALRQQMFGRFQYSDSFFAASDALTRSGNLRGAAQIMIAAVRSSPDNLPLWTGLGTALARADGDTLSPAARFAFARARQLNHEHPAPWFFEGLAMVRAGDFGGARPYWARAVAVSRQGSPYRTGIADRLAALDQMIAIEVVMRRQMQGAPR</sequence>
<keyword evidence="3" id="KW-1185">Reference proteome</keyword>
<feature type="transmembrane region" description="Helical" evidence="1">
    <location>
        <begin position="24"/>
        <end position="43"/>
    </location>
</feature>
<name>A0A4U1L160_9SPHN</name>
<gene>
    <name evidence="2" type="ORF">FBR43_06890</name>
</gene>
<comment type="caution">
    <text evidence="2">The sequence shown here is derived from an EMBL/GenBank/DDBJ whole genome shotgun (WGS) entry which is preliminary data.</text>
</comment>
<dbReference type="EMBL" id="SWKR01000002">
    <property type="protein sequence ID" value="TKD50519.1"/>
    <property type="molecule type" value="Genomic_DNA"/>
</dbReference>
<dbReference type="Proteomes" id="UP000309138">
    <property type="component" value="Unassembled WGS sequence"/>
</dbReference>